<dbReference type="GO" id="GO:0005737">
    <property type="term" value="C:cytoplasm"/>
    <property type="evidence" value="ECO:0007669"/>
    <property type="project" value="TreeGrafter"/>
</dbReference>
<dbReference type="RefSeq" id="XP_022462533.1">
    <property type="nucleotide sequence ID" value="XM_022610629.1"/>
</dbReference>
<dbReference type="eggNOG" id="KOG4754">
    <property type="taxonomic scope" value="Eukaryota"/>
</dbReference>
<reference evidence="2" key="2">
    <citation type="submission" date="2012-08" db="EMBL/GenBank/DDBJ databases">
        <title>Genome sequence of Kazachstania naganishii.</title>
        <authorList>
            <person name="Gordon J.L."/>
            <person name="Armisen D."/>
            <person name="Proux-Wera E."/>
            <person name="OhEigeartaigh S.S."/>
            <person name="Byrne K.P."/>
            <person name="Wolfe K.H."/>
        </authorList>
    </citation>
    <scope>NUCLEOTIDE SEQUENCE [LARGE SCALE GENOMIC DNA]</scope>
    <source>
        <strain evidence="2">ATCC MYA-139 / BCRC 22969 / CBS 8797 / CCRC 22969 / KCTC 17520 / NBRC 10181 / NCYC 3082</strain>
    </source>
</reference>
<name>J7RU07_HUIN7</name>
<proteinExistence type="predicted"/>
<accession>J7RU07</accession>
<dbReference type="Proteomes" id="UP000006310">
    <property type="component" value="Chromosome 1"/>
</dbReference>
<dbReference type="OMA" id="HEYPNIS"/>
<dbReference type="AlphaFoldDB" id="J7RU07"/>
<dbReference type="InterPro" id="IPR013078">
    <property type="entry name" value="His_Pase_superF_clade-1"/>
</dbReference>
<gene>
    <name evidence="1" type="primary">KNAG0A06260</name>
    <name evidence="1" type="ordered locus">KNAG_0A06260</name>
</gene>
<evidence type="ECO:0000313" key="2">
    <source>
        <dbReference type="Proteomes" id="UP000006310"/>
    </source>
</evidence>
<protein>
    <recommendedName>
        <fullName evidence="3">Phosphoglycerate mutase</fullName>
    </recommendedName>
</protein>
<dbReference type="HOGENOM" id="CLU_039184_0_0_1"/>
<dbReference type="EMBL" id="HE978314">
    <property type="protein sequence ID" value="CCK68287.1"/>
    <property type="molecule type" value="Genomic_DNA"/>
</dbReference>
<dbReference type="SMART" id="SM00855">
    <property type="entry name" value="PGAM"/>
    <property type="match status" value="1"/>
</dbReference>
<dbReference type="FunFam" id="3.40.50.1240:FF:000054">
    <property type="entry name" value="Putative phosphomutase"/>
    <property type="match status" value="1"/>
</dbReference>
<organism evidence="1 2">
    <name type="scientific">Huiozyma naganishii (strain ATCC MYA-139 / BCRC 22969 / CBS 8797 / KCTC 17520 / NBRC 10181 / NCYC 3082 / Yp74L-3)</name>
    <name type="common">Yeast</name>
    <name type="synonym">Kazachstania naganishii</name>
    <dbReference type="NCBI Taxonomy" id="1071383"/>
    <lineage>
        <taxon>Eukaryota</taxon>
        <taxon>Fungi</taxon>
        <taxon>Dikarya</taxon>
        <taxon>Ascomycota</taxon>
        <taxon>Saccharomycotina</taxon>
        <taxon>Saccharomycetes</taxon>
        <taxon>Saccharomycetales</taxon>
        <taxon>Saccharomycetaceae</taxon>
        <taxon>Huiozyma</taxon>
    </lineage>
</organism>
<dbReference type="SUPFAM" id="SSF53254">
    <property type="entry name" value="Phosphoglycerate mutase-like"/>
    <property type="match status" value="1"/>
</dbReference>
<dbReference type="InterPro" id="IPR029033">
    <property type="entry name" value="His_PPase_superfam"/>
</dbReference>
<dbReference type="OrthoDB" id="496981at2759"/>
<evidence type="ECO:0000313" key="1">
    <source>
        <dbReference type="EMBL" id="CCK68287.1"/>
    </source>
</evidence>
<dbReference type="CDD" id="cd07067">
    <property type="entry name" value="HP_PGM_like"/>
    <property type="match status" value="1"/>
</dbReference>
<reference evidence="1 2" key="1">
    <citation type="journal article" date="2011" name="Proc. Natl. Acad. Sci. U.S.A.">
        <title>Evolutionary erosion of yeast sex chromosomes by mating-type switching accidents.</title>
        <authorList>
            <person name="Gordon J.L."/>
            <person name="Armisen D."/>
            <person name="Proux-Wera E."/>
            <person name="Oheigeartaigh S.S."/>
            <person name="Byrne K.P."/>
            <person name="Wolfe K.H."/>
        </authorList>
    </citation>
    <scope>NUCLEOTIDE SEQUENCE [LARGE SCALE GENOMIC DNA]</scope>
    <source>
        <strain evidence="2">ATCC MYA-139 / BCRC 22969 / CBS 8797 / CCRC 22969 / KCTC 17520 / NBRC 10181 / NCYC 3082</strain>
    </source>
</reference>
<evidence type="ECO:0008006" key="3">
    <source>
        <dbReference type="Google" id="ProtNLM"/>
    </source>
</evidence>
<dbReference type="PANTHER" id="PTHR48100:SF1">
    <property type="entry name" value="HISTIDINE PHOSPHATASE FAMILY PROTEIN-RELATED"/>
    <property type="match status" value="1"/>
</dbReference>
<sequence>MTIFESRLEFKALPGFFSGYATEDSGEIDARYHDHLGLINHRNWKELYKSIPRDTESHQYKLIILARHGQGYHNAAIARYGRESWNSKWCYLNGDEHGEWLDSKLTPVGQEEVKNTGLSTLLPMVDSLQILPHKCFSSPMRRCLETFTSSWTHVFQEHKELLPENNTVNVKIFENLREDLNTHPCNERVDHSVSVSEYQDCKMKSGTSVHWEYEPDYPEKDQLWSPTQAESKEELDKRIHDGLTQVFETVSPTDKFISITCHSRVIESSLRNLKHPMIWWLGTAQVVCAVVEITKR</sequence>
<dbReference type="GO" id="GO:0016791">
    <property type="term" value="F:phosphatase activity"/>
    <property type="evidence" value="ECO:0007669"/>
    <property type="project" value="TreeGrafter"/>
</dbReference>
<dbReference type="PANTHER" id="PTHR48100">
    <property type="entry name" value="BROAD-SPECIFICITY PHOSPHATASE YOR283W-RELATED"/>
    <property type="match status" value="1"/>
</dbReference>
<dbReference type="Gene3D" id="3.40.50.1240">
    <property type="entry name" value="Phosphoglycerate mutase-like"/>
    <property type="match status" value="1"/>
</dbReference>
<dbReference type="InterPro" id="IPR050275">
    <property type="entry name" value="PGM_Phosphatase"/>
</dbReference>
<dbReference type="KEGG" id="kng:KNAG_0A06260"/>
<dbReference type="GeneID" id="34523922"/>
<keyword evidence="2" id="KW-1185">Reference proteome</keyword>